<evidence type="ECO:0000256" key="5">
    <source>
        <dbReference type="ARBA" id="ARBA00023172"/>
    </source>
</evidence>
<keyword evidence="6" id="KW-0539">Nucleus</keyword>
<dbReference type="Gene3D" id="1.10.10.10">
    <property type="entry name" value="Winged helix-like DNA-binding domain superfamily/Winged helix DNA-binding domain"/>
    <property type="match status" value="1"/>
</dbReference>
<reference evidence="11 12" key="1">
    <citation type="submission" date="2022-05" db="EMBL/GenBank/DDBJ databases">
        <authorList>
            <consortium name="Genoscope - CEA"/>
            <person name="William W."/>
        </authorList>
    </citation>
    <scope>NUCLEOTIDE SEQUENCE [LARGE SCALE GENOMIC DNA]</scope>
</reference>
<accession>A0ABN8PJ95</accession>
<keyword evidence="4 8" id="KW-0175">Coiled coil</keyword>
<dbReference type="InterPro" id="IPR036390">
    <property type="entry name" value="WH_DNA-bd_sf"/>
</dbReference>
<dbReference type="Pfam" id="PF18517">
    <property type="entry name" value="LZ3wCH"/>
    <property type="match status" value="1"/>
</dbReference>
<evidence type="ECO:0000259" key="10">
    <source>
        <dbReference type="Pfam" id="PF18517"/>
    </source>
</evidence>
<proteinExistence type="inferred from homology"/>
<keyword evidence="12" id="KW-1185">Reference proteome</keyword>
<organism evidence="11 12">
    <name type="scientific">Porites evermanni</name>
    <dbReference type="NCBI Taxonomy" id="104178"/>
    <lineage>
        <taxon>Eukaryota</taxon>
        <taxon>Metazoa</taxon>
        <taxon>Cnidaria</taxon>
        <taxon>Anthozoa</taxon>
        <taxon>Hexacorallia</taxon>
        <taxon>Scleractinia</taxon>
        <taxon>Fungiina</taxon>
        <taxon>Poritidae</taxon>
        <taxon>Porites</taxon>
    </lineage>
</organism>
<dbReference type="InterPro" id="IPR010776">
    <property type="entry name" value="Hop2_WH_dom"/>
</dbReference>
<sequence>MSKKSDDEASDAVLNYLTKQNRPYSAVDIFSNLHKKFGKTAVQRSLEKLASKGVITEKINGKQKVYAPKQDQFGEYDENEVKKIDEKIRLSQEKLKQLQETLKTQDAELRNVNSTLTTEDAKARLEDLTNKCNKYQERIKNIKSASNHVTPEEKDKIYKEHKLYVQSWRKRKRMATEILNSILEGYPKPKKQLFEDIGIETDEEYGAVIPGN</sequence>
<evidence type="ECO:0000256" key="7">
    <source>
        <dbReference type="ARBA" id="ARBA00023254"/>
    </source>
</evidence>
<name>A0ABN8PJ95_9CNID</name>
<evidence type="ECO:0000256" key="6">
    <source>
        <dbReference type="ARBA" id="ARBA00023242"/>
    </source>
</evidence>
<keyword evidence="5" id="KW-0233">DNA recombination</keyword>
<evidence type="ECO:0000313" key="12">
    <source>
        <dbReference type="Proteomes" id="UP001159427"/>
    </source>
</evidence>
<protein>
    <recommendedName>
        <fullName evidence="3">Homologous-pairing protein 2 homolog</fullName>
    </recommendedName>
</protein>
<comment type="similarity">
    <text evidence="2">Belongs to the HOP2 family.</text>
</comment>
<evidence type="ECO:0000256" key="8">
    <source>
        <dbReference type="SAM" id="Coils"/>
    </source>
</evidence>
<evidence type="ECO:0000256" key="3">
    <source>
        <dbReference type="ARBA" id="ARBA00016093"/>
    </source>
</evidence>
<dbReference type="SUPFAM" id="SSF46785">
    <property type="entry name" value="Winged helix' DNA-binding domain"/>
    <property type="match status" value="1"/>
</dbReference>
<evidence type="ECO:0000256" key="2">
    <source>
        <dbReference type="ARBA" id="ARBA00007922"/>
    </source>
</evidence>
<dbReference type="InterPro" id="IPR040661">
    <property type="entry name" value="LZ3wCH"/>
</dbReference>
<dbReference type="PANTHER" id="PTHR15938">
    <property type="entry name" value="TBP-1 INTERACTING PROTEIN"/>
    <property type="match status" value="1"/>
</dbReference>
<evidence type="ECO:0000256" key="4">
    <source>
        <dbReference type="ARBA" id="ARBA00023054"/>
    </source>
</evidence>
<evidence type="ECO:0000313" key="11">
    <source>
        <dbReference type="EMBL" id="CAH3145005.1"/>
    </source>
</evidence>
<feature type="domain" description="Homologous-pairing protein 2 winged helix" evidence="9">
    <location>
        <begin position="8"/>
        <end position="67"/>
    </location>
</feature>
<dbReference type="Pfam" id="PF07106">
    <property type="entry name" value="WHD_TBPIP"/>
    <property type="match status" value="1"/>
</dbReference>
<feature type="domain" description="Leucine zipper with capping helix" evidence="10">
    <location>
        <begin position="149"/>
        <end position="206"/>
    </location>
</feature>
<evidence type="ECO:0000256" key="1">
    <source>
        <dbReference type="ARBA" id="ARBA00004123"/>
    </source>
</evidence>
<gene>
    <name evidence="11" type="ORF">PEVE_00043391</name>
</gene>
<dbReference type="Proteomes" id="UP001159427">
    <property type="component" value="Unassembled WGS sequence"/>
</dbReference>
<dbReference type="EMBL" id="CALNXI010000884">
    <property type="protein sequence ID" value="CAH3145005.1"/>
    <property type="molecule type" value="Genomic_DNA"/>
</dbReference>
<comment type="subcellular location">
    <subcellularLocation>
        <location evidence="1">Nucleus</location>
    </subcellularLocation>
</comment>
<dbReference type="InterPro" id="IPR036388">
    <property type="entry name" value="WH-like_DNA-bd_sf"/>
</dbReference>
<feature type="coiled-coil region" evidence="8">
    <location>
        <begin position="81"/>
        <end position="145"/>
    </location>
</feature>
<dbReference type="PANTHER" id="PTHR15938:SF0">
    <property type="entry name" value="HOMOLOGOUS-PAIRING PROTEIN 2 HOMOLOG"/>
    <property type="match status" value="1"/>
</dbReference>
<keyword evidence="7" id="KW-0469">Meiosis</keyword>
<comment type="caution">
    <text evidence="11">The sequence shown here is derived from an EMBL/GenBank/DDBJ whole genome shotgun (WGS) entry which is preliminary data.</text>
</comment>
<evidence type="ECO:0000259" key="9">
    <source>
        <dbReference type="Pfam" id="PF07106"/>
    </source>
</evidence>